<keyword evidence="3" id="KW-0378">Hydrolase</keyword>
<evidence type="ECO:0000313" key="3">
    <source>
        <dbReference type="EMBL" id="AIZ46212.1"/>
    </source>
</evidence>
<evidence type="ECO:0000259" key="1">
    <source>
        <dbReference type="Pfam" id="PF13588"/>
    </source>
</evidence>
<dbReference type="Pfam" id="PF14267">
    <property type="entry name" value="DUF4357"/>
    <property type="match status" value="1"/>
</dbReference>
<accession>A0A0A7KJ53</accession>
<dbReference type="STRING" id="1182571.QR90_15880"/>
<dbReference type="AlphaFoldDB" id="A0A0A7KJ53"/>
<dbReference type="HOGENOM" id="CLU_803447_0_0_0"/>
<keyword evidence="3" id="KW-0540">Nuclease</keyword>
<dbReference type="EMBL" id="CP010028">
    <property type="protein sequence ID" value="AIZ46212.1"/>
    <property type="molecule type" value="Genomic_DNA"/>
</dbReference>
<evidence type="ECO:0000259" key="2">
    <source>
        <dbReference type="Pfam" id="PF14267"/>
    </source>
</evidence>
<gene>
    <name evidence="3" type="ORF">QR90_15880</name>
</gene>
<dbReference type="RefSeq" id="WP_039685999.1">
    <property type="nucleotide sequence ID" value="NZ_CP010028.1"/>
</dbReference>
<dbReference type="GO" id="GO:0004519">
    <property type="term" value="F:endonuclease activity"/>
    <property type="evidence" value="ECO:0007669"/>
    <property type="project" value="UniProtKB-KW"/>
</dbReference>
<keyword evidence="3" id="KW-0255">Endonuclease</keyword>
<protein>
    <submittedName>
        <fullName evidence="3">Restriction endonuclease</fullName>
    </submittedName>
</protein>
<dbReference type="Pfam" id="PF13588">
    <property type="entry name" value="HSDR_N_2"/>
    <property type="match status" value="1"/>
</dbReference>
<dbReference type="KEGG" id="dsw:QR90_15880"/>
<dbReference type="InterPro" id="IPR025579">
    <property type="entry name" value="DUF4357"/>
</dbReference>
<organism evidence="3 4">
    <name type="scientific">Deinococcus radiopugnans</name>
    <dbReference type="NCBI Taxonomy" id="57497"/>
    <lineage>
        <taxon>Bacteria</taxon>
        <taxon>Thermotogati</taxon>
        <taxon>Deinococcota</taxon>
        <taxon>Deinococci</taxon>
        <taxon>Deinococcales</taxon>
        <taxon>Deinococcaceae</taxon>
        <taxon>Deinococcus</taxon>
    </lineage>
</organism>
<dbReference type="InterPro" id="IPR029464">
    <property type="entry name" value="HSDR_N"/>
</dbReference>
<proteinExistence type="predicted"/>
<feature type="domain" description="Type I restriction enzyme R protein N-terminal" evidence="1">
    <location>
        <begin position="27"/>
        <end position="117"/>
    </location>
</feature>
<name>A0A0A7KJ53_9DEIO</name>
<sequence length="346" mass="38060">MSGTPQRIREAVEAIQGWLISSPNPGEAIVRQAIVLRLLHAAGFDIWNPAEVVPEETNATGNRSDFLIRAGQGKFALEIKGMNITLGAQQFQQASTYAVNEGTRWAIVTNGRVWIAIDEHLPGRWEERVALKLELGQEGHTFADDLAALLDAETWRSDNFASAVEGIKSRQQQRLDEARIRREKTAVVEDIRTKYRIPTFDLAAEAAVEMNALTEAERDVLLGVPSRTTTDSAPQEIHFTYCLLGAEAHAIYRPADGTWTVKSGSTALNRVLGGNGTNAKGIEGRRQGQMKAGLLVGKNAELLEYVQDVVYKSPSMAAVDISGASRNGWECWKDAQGRPAQHYRPQ</sequence>
<feature type="domain" description="DUF4357" evidence="2">
    <location>
        <begin position="289"/>
        <end position="338"/>
    </location>
</feature>
<reference evidence="4" key="1">
    <citation type="submission" date="2014-11" db="EMBL/GenBank/DDBJ databases">
        <title>Hymenobacter sp. DG25B genome submission.</title>
        <authorList>
            <person name="Jung H.-Y."/>
            <person name="Kim M.K."/>
            <person name="Srinivasan S."/>
            <person name="Lim S."/>
        </authorList>
    </citation>
    <scope>NUCLEOTIDE SEQUENCE [LARGE SCALE GENOMIC DNA]</scope>
    <source>
        <strain evidence="4">DY59</strain>
    </source>
</reference>
<evidence type="ECO:0000313" key="4">
    <source>
        <dbReference type="Proteomes" id="UP000030634"/>
    </source>
</evidence>
<dbReference type="Proteomes" id="UP000030634">
    <property type="component" value="Chromosome"/>
</dbReference>